<evidence type="ECO:0000256" key="2">
    <source>
        <dbReference type="SAM" id="Phobius"/>
    </source>
</evidence>
<dbReference type="AlphaFoldDB" id="A0A4Q7E596"/>
<name>A0A4Q7E596_9CYAN</name>
<dbReference type="Proteomes" id="UP000292459">
    <property type="component" value="Unassembled WGS sequence"/>
</dbReference>
<keyword evidence="4" id="KW-1185">Reference proteome</keyword>
<feature type="compositionally biased region" description="Pro residues" evidence="1">
    <location>
        <begin position="129"/>
        <end position="155"/>
    </location>
</feature>
<accession>A0A4Q7E596</accession>
<dbReference type="EMBL" id="QVFV01000004">
    <property type="protein sequence ID" value="RZM77317.1"/>
    <property type="molecule type" value="Genomic_DNA"/>
</dbReference>
<sequence>MQVNLVAQLSSQQLIKTRSRYFLAVVALSVLAHGIVLGLPWPEPEIRPAPPAPPEPEATATMDVAILPSDTLRPPTERPVETSGSEPQDLSRPVVERSPVPPPSPTNAPPPPIDTPPPTSPEPRTEPRAPGPDPVGELPPEPGSPGLTTPPPPPTLQERLQDPGEYQYDGTQHFDLEENPVQALSIYDAWTVPGQTVPSLADPLQLPYELGAACLDAPPLRGTLMVVVDEVGNFRRLPEVVSSTGYAILDEQAEDWVRTGQYRLPNDNEAKAYAVNVEVVYPRRCL</sequence>
<keyword evidence="2" id="KW-1133">Transmembrane helix</keyword>
<proteinExistence type="predicted"/>
<keyword evidence="2" id="KW-0472">Membrane</keyword>
<feature type="compositionally biased region" description="Pro residues" evidence="1">
    <location>
        <begin position="99"/>
        <end position="121"/>
    </location>
</feature>
<feature type="region of interest" description="Disordered" evidence="1">
    <location>
        <begin position="69"/>
        <end position="170"/>
    </location>
</feature>
<feature type="transmembrane region" description="Helical" evidence="2">
    <location>
        <begin position="21"/>
        <end position="41"/>
    </location>
</feature>
<comment type="caution">
    <text evidence="3">The sequence shown here is derived from an EMBL/GenBank/DDBJ whole genome shotgun (WGS) entry which is preliminary data.</text>
</comment>
<evidence type="ECO:0008006" key="5">
    <source>
        <dbReference type="Google" id="ProtNLM"/>
    </source>
</evidence>
<organism evidence="3 4">
    <name type="scientific">Leptolyngbya iicbica LK</name>
    <dbReference type="NCBI Taxonomy" id="2294035"/>
    <lineage>
        <taxon>Bacteria</taxon>
        <taxon>Bacillati</taxon>
        <taxon>Cyanobacteriota</taxon>
        <taxon>Cyanophyceae</taxon>
        <taxon>Leptolyngbyales</taxon>
        <taxon>Leptolyngbyaceae</taxon>
        <taxon>Leptolyngbya group</taxon>
        <taxon>Leptolyngbya</taxon>
        <taxon>Leptolyngbya iicbica</taxon>
    </lineage>
</organism>
<evidence type="ECO:0000313" key="3">
    <source>
        <dbReference type="EMBL" id="RZM77317.1"/>
    </source>
</evidence>
<evidence type="ECO:0000256" key="1">
    <source>
        <dbReference type="SAM" id="MobiDB-lite"/>
    </source>
</evidence>
<reference evidence="3 4" key="1">
    <citation type="submission" date="2018-11" db="EMBL/GenBank/DDBJ databases">
        <title>Whole genome sequencing of an environmental sample.</title>
        <authorList>
            <person name="Sarangi A.N."/>
            <person name="Singh D."/>
            <person name="Tripathy S."/>
        </authorList>
    </citation>
    <scope>NUCLEOTIDE SEQUENCE [LARGE SCALE GENOMIC DNA]</scope>
    <source>
        <strain evidence="3 4">Lakshadweep</strain>
    </source>
</reference>
<gene>
    <name evidence="3" type="ORF">DYY88_16900</name>
</gene>
<keyword evidence="2" id="KW-0812">Transmembrane</keyword>
<protein>
    <recommendedName>
        <fullName evidence="5">TonB C-terminal domain-containing protein</fullName>
    </recommendedName>
</protein>
<evidence type="ECO:0000313" key="4">
    <source>
        <dbReference type="Proteomes" id="UP000292459"/>
    </source>
</evidence>